<evidence type="ECO:0000256" key="1">
    <source>
        <dbReference type="ARBA" id="ARBA00022729"/>
    </source>
</evidence>
<proteinExistence type="predicted"/>
<evidence type="ECO:0008006" key="5">
    <source>
        <dbReference type="Google" id="ProtNLM"/>
    </source>
</evidence>
<dbReference type="PROSITE" id="PS51257">
    <property type="entry name" value="PROKAR_LIPOPROTEIN"/>
    <property type="match status" value="1"/>
</dbReference>
<dbReference type="Pfam" id="PF01436">
    <property type="entry name" value="NHL"/>
    <property type="match status" value="2"/>
</dbReference>
<dbReference type="SUPFAM" id="SSF101898">
    <property type="entry name" value="NHL repeat"/>
    <property type="match status" value="1"/>
</dbReference>
<keyword evidence="3" id="KW-0325">Glycoprotein</keyword>
<reference evidence="4" key="1">
    <citation type="submission" date="2018-05" db="EMBL/GenBank/DDBJ databases">
        <authorList>
            <person name="Lanie J.A."/>
            <person name="Ng W.-L."/>
            <person name="Kazmierczak K.M."/>
            <person name="Andrzejewski T.M."/>
            <person name="Davidsen T.M."/>
            <person name="Wayne K.J."/>
            <person name="Tettelin H."/>
            <person name="Glass J.I."/>
            <person name="Rusch D."/>
            <person name="Podicherti R."/>
            <person name="Tsui H.-C.T."/>
            <person name="Winkler M.E."/>
        </authorList>
    </citation>
    <scope>NUCLEOTIDE SEQUENCE</scope>
</reference>
<name>A0A382EW91_9ZZZZ</name>
<evidence type="ECO:0000256" key="3">
    <source>
        <dbReference type="ARBA" id="ARBA00023180"/>
    </source>
</evidence>
<organism evidence="4">
    <name type="scientific">marine metagenome</name>
    <dbReference type="NCBI Taxonomy" id="408172"/>
    <lineage>
        <taxon>unclassified sequences</taxon>
        <taxon>metagenomes</taxon>
        <taxon>ecological metagenomes</taxon>
    </lineage>
</organism>
<dbReference type="PANTHER" id="PTHR10680">
    <property type="entry name" value="PEPTIDYL-GLYCINE ALPHA-AMIDATING MONOOXYGENASE"/>
    <property type="match status" value="1"/>
</dbReference>
<evidence type="ECO:0000256" key="2">
    <source>
        <dbReference type="ARBA" id="ARBA00022737"/>
    </source>
</evidence>
<sequence>MFNNIRTVITKSNSSRVAIIMLGALLSACEQEMTQVAEVVDSGFTAIPGQKGGQDMFGPYEVAEGWPQDLAELPDHEGWTYGAGQSIFAESPDRIFILHRGELPNIERPPATVYPEAGPALSFPVAQVPWRNASVGPRASLPGALDGDDTDRGEHGVDHRWEHCLVVVDRDGNIIEEWTQWDELFRRPHYVTINPYDPEKHVWVVDDFRHAVFKFTNDGSELVQTIGTPNVSGDDETHFFRPTFLAFLPDAMFVADGYANTRVVKFDHDGNYLTAWGERGNPPNETRPNFMNNVHGVAVDAETQRVFVNDRANNRVQVFSDDGEYLDEWSFGPEPTDIHLFYIGADRVLWAADRATTKILGYDLEGNFLYSWGVLGDFPGAQWGVHGLSVDQEGNFYVAEVGNGRVQKYRPRAGARPETMVGKPVYAAWN</sequence>
<keyword evidence="1" id="KW-0732">Signal</keyword>
<dbReference type="PROSITE" id="PS51125">
    <property type="entry name" value="NHL"/>
    <property type="match status" value="2"/>
</dbReference>
<dbReference type="Gene3D" id="2.120.10.30">
    <property type="entry name" value="TolB, C-terminal domain"/>
    <property type="match status" value="2"/>
</dbReference>
<accession>A0A382EW91</accession>
<gene>
    <name evidence="4" type="ORF">METZ01_LOCUS207238</name>
</gene>
<keyword evidence="2" id="KW-0677">Repeat</keyword>
<dbReference type="EMBL" id="UINC01046408">
    <property type="protein sequence ID" value="SVB54384.1"/>
    <property type="molecule type" value="Genomic_DNA"/>
</dbReference>
<dbReference type="AlphaFoldDB" id="A0A382EW91"/>
<protein>
    <recommendedName>
        <fullName evidence="5">Peptidylamidoglycolate lyase</fullName>
    </recommendedName>
</protein>
<dbReference type="InterPro" id="IPR001258">
    <property type="entry name" value="NHL_repeat"/>
</dbReference>
<dbReference type="InterPro" id="IPR011042">
    <property type="entry name" value="6-blade_b-propeller_TolB-like"/>
</dbReference>
<evidence type="ECO:0000313" key="4">
    <source>
        <dbReference type="EMBL" id="SVB54384.1"/>
    </source>
</evidence>